<organism evidence="2 3">
    <name type="scientific">Symbiodinium natans</name>
    <dbReference type="NCBI Taxonomy" id="878477"/>
    <lineage>
        <taxon>Eukaryota</taxon>
        <taxon>Sar</taxon>
        <taxon>Alveolata</taxon>
        <taxon>Dinophyceae</taxon>
        <taxon>Suessiales</taxon>
        <taxon>Symbiodiniaceae</taxon>
        <taxon>Symbiodinium</taxon>
    </lineage>
</organism>
<dbReference type="OrthoDB" id="430679at2759"/>
<dbReference type="InterPro" id="IPR050410">
    <property type="entry name" value="CCR4/nocturin_mRNA_transcr"/>
</dbReference>
<feature type="domain" description="Endonuclease/exonuclease/phosphatase" evidence="1">
    <location>
        <begin position="143"/>
        <end position="578"/>
    </location>
</feature>
<reference evidence="2" key="1">
    <citation type="submission" date="2021-02" db="EMBL/GenBank/DDBJ databases">
        <authorList>
            <person name="Dougan E. K."/>
            <person name="Rhodes N."/>
            <person name="Thang M."/>
            <person name="Chan C."/>
        </authorList>
    </citation>
    <scope>NUCLEOTIDE SEQUENCE</scope>
</reference>
<dbReference type="EMBL" id="CAJNDS010000957">
    <property type="protein sequence ID" value="CAE7242065.1"/>
    <property type="molecule type" value="Genomic_DNA"/>
</dbReference>
<sequence>MKDPPETLLKQVFKKGDPKKQWRDLKARMNEEYKPWHQMKEQIRDPSDVSQKLRALWSQPDLTTLEGWDLGSQQGKVRDAVTLEKHLTCLGLLQKELGDKDLARRVYDVIAEENEHRTWVATAMGPPPLNVTQVTKEKRMPKILDRIAAEAPDLVAFQEYDMHRLKAKKREFHEHMRDRGYEGAQLLCPGQERAGIGIFWKREFSTKAVQQQIARGLEELWKGGRALAELADSDYADTYGPAGTRVEVKERRDGTALVVVLHSDKEAVIPRDKLKEKTQNELKEKSIGNLDLQERGDGKLMKTMDRRSLGFVRLQIRGQPLLFCTTHLMTASRDLSGRVRTDAPTAEELCSINALMSRSAQLGDLVNPDEAVILCGDFNINSRGNAHDFIWTKKFLKGEKDVEKDHFVKAQRPSVQWLAMSQCGCNMSQVLHEFSSISFEPHKPPDKRALELEAVPCPEIDSNGDALIKFESNGDDLGRLEWVSQKDFKNMRSLDHTGYEKHGEERRFVWERSDGRELKMRDAYDDIYGSNDASSTITGMREETIDYVFYDQDMLRLKKKSPLKCLGVMPNDQEPSDHIPLVVTFALPSVEVQLHEGLRRLEHHLSTLLHEGKAGQKLAIEVLLPLMQEAVEAARKQSLRKWLLSGSDALEARDCCLLPAILRIWPSKVA</sequence>
<protein>
    <recommendedName>
        <fullName evidence="1">Endonuclease/exonuclease/phosphatase domain-containing protein</fullName>
    </recommendedName>
</protein>
<proteinExistence type="predicted"/>
<dbReference type="GO" id="GO:0000175">
    <property type="term" value="F:3'-5'-RNA exonuclease activity"/>
    <property type="evidence" value="ECO:0007669"/>
    <property type="project" value="TreeGrafter"/>
</dbReference>
<dbReference type="Gene3D" id="3.60.10.10">
    <property type="entry name" value="Endonuclease/exonuclease/phosphatase"/>
    <property type="match status" value="1"/>
</dbReference>
<dbReference type="PANTHER" id="PTHR12121:SF36">
    <property type="entry name" value="ENDONUCLEASE_EXONUCLEASE_PHOSPHATASE DOMAIN-CONTAINING PROTEIN"/>
    <property type="match status" value="1"/>
</dbReference>
<evidence type="ECO:0000313" key="3">
    <source>
        <dbReference type="Proteomes" id="UP000604046"/>
    </source>
</evidence>
<dbReference type="SUPFAM" id="SSF56219">
    <property type="entry name" value="DNase I-like"/>
    <property type="match status" value="1"/>
</dbReference>
<gene>
    <name evidence="2" type="ORF">SNAT2548_LOCUS11062</name>
</gene>
<dbReference type="InterPro" id="IPR005135">
    <property type="entry name" value="Endo/exonuclease/phosphatase"/>
</dbReference>
<name>A0A812L778_9DINO</name>
<accession>A0A812L778</accession>
<dbReference type="AlphaFoldDB" id="A0A812L778"/>
<comment type="caution">
    <text evidence="2">The sequence shown here is derived from an EMBL/GenBank/DDBJ whole genome shotgun (WGS) entry which is preliminary data.</text>
</comment>
<dbReference type="Proteomes" id="UP000604046">
    <property type="component" value="Unassembled WGS sequence"/>
</dbReference>
<dbReference type="InterPro" id="IPR036691">
    <property type="entry name" value="Endo/exonu/phosph_ase_sf"/>
</dbReference>
<evidence type="ECO:0000313" key="2">
    <source>
        <dbReference type="EMBL" id="CAE7242065.1"/>
    </source>
</evidence>
<keyword evidence="3" id="KW-1185">Reference proteome</keyword>
<dbReference type="PANTHER" id="PTHR12121">
    <property type="entry name" value="CARBON CATABOLITE REPRESSOR PROTEIN 4"/>
    <property type="match status" value="1"/>
</dbReference>
<evidence type="ECO:0000259" key="1">
    <source>
        <dbReference type="Pfam" id="PF03372"/>
    </source>
</evidence>
<dbReference type="Pfam" id="PF03372">
    <property type="entry name" value="Exo_endo_phos"/>
    <property type="match status" value="1"/>
</dbReference>